<dbReference type="Proteomes" id="UP000308730">
    <property type="component" value="Unassembled WGS sequence"/>
</dbReference>
<gene>
    <name evidence="2" type="ORF">EUX98_g3821</name>
</gene>
<protein>
    <submittedName>
        <fullName evidence="2">Uncharacterized protein</fullName>
    </submittedName>
</protein>
<evidence type="ECO:0000256" key="1">
    <source>
        <dbReference type="SAM" id="MobiDB-lite"/>
    </source>
</evidence>
<feature type="compositionally biased region" description="Low complexity" evidence="1">
    <location>
        <begin position="16"/>
        <end position="25"/>
    </location>
</feature>
<feature type="region of interest" description="Disordered" evidence="1">
    <location>
        <begin position="70"/>
        <end position="91"/>
    </location>
</feature>
<name>A0A4S4MVJ9_9APHY</name>
<evidence type="ECO:0000313" key="2">
    <source>
        <dbReference type="EMBL" id="THH30366.1"/>
    </source>
</evidence>
<reference evidence="2 3" key="1">
    <citation type="submission" date="2019-02" db="EMBL/GenBank/DDBJ databases">
        <title>Genome sequencing of the rare red list fungi Antrodiella citrinella (Flaviporus citrinellus).</title>
        <authorList>
            <person name="Buettner E."/>
            <person name="Kellner H."/>
        </authorList>
    </citation>
    <scope>NUCLEOTIDE SEQUENCE [LARGE SCALE GENOMIC DNA]</scope>
    <source>
        <strain evidence="2 3">DSM 108506</strain>
    </source>
</reference>
<dbReference type="AlphaFoldDB" id="A0A4S4MVJ9"/>
<dbReference type="OrthoDB" id="3236040at2759"/>
<keyword evidence="3" id="KW-1185">Reference proteome</keyword>
<comment type="caution">
    <text evidence="2">The sequence shown here is derived from an EMBL/GenBank/DDBJ whole genome shotgun (WGS) entry which is preliminary data.</text>
</comment>
<feature type="region of interest" description="Disordered" evidence="1">
    <location>
        <begin position="1"/>
        <end position="48"/>
    </location>
</feature>
<evidence type="ECO:0000313" key="3">
    <source>
        <dbReference type="Proteomes" id="UP000308730"/>
    </source>
</evidence>
<sequence>MPSLRRTLSSPSVRLSPYSNPSSSSTINQANRQQGGGHGPRRSLGSETGGRRVLADIDWWTVHAGQMFTPGHVSPSQVQDTEDDDQAEQEPPVNTITLAAAVPEDEFIAPNTLWHTALPGSGIGAFTELAQVPYAFAGLVSPGPLLSFVYRGPYAKRASLHRVFKLVRGELPYVYCILFIPDGGLGLLRHHVIVDLQLRFRCGSS</sequence>
<dbReference type="EMBL" id="SGPM01000084">
    <property type="protein sequence ID" value="THH30366.1"/>
    <property type="molecule type" value="Genomic_DNA"/>
</dbReference>
<feature type="compositionally biased region" description="Polar residues" evidence="1">
    <location>
        <begin position="1"/>
        <end position="13"/>
    </location>
</feature>
<proteinExistence type="predicted"/>
<organism evidence="2 3">
    <name type="scientific">Antrodiella citrinella</name>
    <dbReference type="NCBI Taxonomy" id="2447956"/>
    <lineage>
        <taxon>Eukaryota</taxon>
        <taxon>Fungi</taxon>
        <taxon>Dikarya</taxon>
        <taxon>Basidiomycota</taxon>
        <taxon>Agaricomycotina</taxon>
        <taxon>Agaricomycetes</taxon>
        <taxon>Polyporales</taxon>
        <taxon>Steccherinaceae</taxon>
        <taxon>Antrodiella</taxon>
    </lineage>
</organism>
<accession>A0A4S4MVJ9</accession>